<protein>
    <submittedName>
        <fullName evidence="2">Uncharacterized protein</fullName>
    </submittedName>
</protein>
<dbReference type="AlphaFoldDB" id="A0A6A6I6I1"/>
<sequence length="223" mass="25665">MSIYMDYVPGLTPACEIPHPVPIRILHSYSSVRMHRLYQDIKNCLLLGCYGLNSPYSMERTQGRIRQLTGLGPPLRMPSVATLPPVVSYVDVPVGGPVGYVPVRGRNYGRQPERENSSSSDSGSERRRSPRRITVDGGRNRRIEDRRRSSRSNERDSSDGDRRRRRGDRRSAPSRSRSRSRDHGHRHSRRHHSASRSRSQSEERSHHRSTRDRSHGRSRSHSR</sequence>
<keyword evidence="3" id="KW-1185">Reference proteome</keyword>
<reference evidence="2" key="1">
    <citation type="journal article" date="2020" name="Stud. Mycol.">
        <title>101 Dothideomycetes genomes: a test case for predicting lifestyles and emergence of pathogens.</title>
        <authorList>
            <person name="Haridas S."/>
            <person name="Albert R."/>
            <person name="Binder M."/>
            <person name="Bloem J."/>
            <person name="Labutti K."/>
            <person name="Salamov A."/>
            <person name="Andreopoulos B."/>
            <person name="Baker S."/>
            <person name="Barry K."/>
            <person name="Bills G."/>
            <person name="Bluhm B."/>
            <person name="Cannon C."/>
            <person name="Castanera R."/>
            <person name="Culley D."/>
            <person name="Daum C."/>
            <person name="Ezra D."/>
            <person name="Gonzalez J."/>
            <person name="Henrissat B."/>
            <person name="Kuo A."/>
            <person name="Liang C."/>
            <person name="Lipzen A."/>
            <person name="Lutzoni F."/>
            <person name="Magnuson J."/>
            <person name="Mondo S."/>
            <person name="Nolan M."/>
            <person name="Ohm R."/>
            <person name="Pangilinan J."/>
            <person name="Park H.-J."/>
            <person name="Ramirez L."/>
            <person name="Alfaro M."/>
            <person name="Sun H."/>
            <person name="Tritt A."/>
            <person name="Yoshinaga Y."/>
            <person name="Zwiers L.-H."/>
            <person name="Turgeon B."/>
            <person name="Goodwin S."/>
            <person name="Spatafora J."/>
            <person name="Crous P."/>
            <person name="Grigoriev I."/>
        </authorList>
    </citation>
    <scope>NUCLEOTIDE SEQUENCE</scope>
    <source>
        <strain evidence="2">CBS 122368</strain>
    </source>
</reference>
<dbReference type="EMBL" id="ML987199">
    <property type="protein sequence ID" value="KAF2245936.1"/>
    <property type="molecule type" value="Genomic_DNA"/>
</dbReference>
<evidence type="ECO:0000256" key="1">
    <source>
        <dbReference type="SAM" id="MobiDB-lite"/>
    </source>
</evidence>
<name>A0A6A6I6I1_9PLEO</name>
<gene>
    <name evidence="2" type="ORF">BU26DRAFT_507602</name>
</gene>
<evidence type="ECO:0000313" key="2">
    <source>
        <dbReference type="EMBL" id="KAF2245936.1"/>
    </source>
</evidence>
<dbReference type="RefSeq" id="XP_033680940.1">
    <property type="nucleotide sequence ID" value="XM_033827009.1"/>
</dbReference>
<feature type="compositionally biased region" description="Basic residues" evidence="1">
    <location>
        <begin position="176"/>
        <end position="195"/>
    </location>
</feature>
<proteinExistence type="predicted"/>
<feature type="compositionally biased region" description="Basic and acidic residues" evidence="1">
    <location>
        <begin position="199"/>
        <end position="215"/>
    </location>
</feature>
<organism evidence="2 3">
    <name type="scientific">Trematosphaeria pertusa</name>
    <dbReference type="NCBI Taxonomy" id="390896"/>
    <lineage>
        <taxon>Eukaryota</taxon>
        <taxon>Fungi</taxon>
        <taxon>Dikarya</taxon>
        <taxon>Ascomycota</taxon>
        <taxon>Pezizomycotina</taxon>
        <taxon>Dothideomycetes</taxon>
        <taxon>Pleosporomycetidae</taxon>
        <taxon>Pleosporales</taxon>
        <taxon>Massarineae</taxon>
        <taxon>Trematosphaeriaceae</taxon>
        <taxon>Trematosphaeria</taxon>
    </lineage>
</organism>
<feature type="region of interest" description="Disordered" evidence="1">
    <location>
        <begin position="103"/>
        <end position="223"/>
    </location>
</feature>
<dbReference type="Proteomes" id="UP000800094">
    <property type="component" value="Unassembled WGS sequence"/>
</dbReference>
<dbReference type="GeneID" id="54580339"/>
<accession>A0A6A6I6I1</accession>
<feature type="compositionally biased region" description="Basic and acidic residues" evidence="1">
    <location>
        <begin position="138"/>
        <end position="162"/>
    </location>
</feature>
<evidence type="ECO:0000313" key="3">
    <source>
        <dbReference type="Proteomes" id="UP000800094"/>
    </source>
</evidence>